<dbReference type="Gene3D" id="1.25.40.20">
    <property type="entry name" value="Ankyrin repeat-containing domain"/>
    <property type="match status" value="2"/>
</dbReference>
<dbReference type="PRINTS" id="PR01415">
    <property type="entry name" value="ANKYRIN"/>
</dbReference>
<keyword evidence="5" id="KW-1185">Reference proteome</keyword>
<sequence>AVVRLLIEKGADVNAKKTSERREMMKEAEYGGEIEVDSGVTALHLAAENGHEAVVRLLIEKGADVNAEKTYRWNEGETALHLAAENGHEAVARLLTKKGADANAKKEEEGCSGKTALQRAARYRDEEAMRLATLLTRNL</sequence>
<dbReference type="AlphaFoldDB" id="A0A9P8RMF1"/>
<dbReference type="SMART" id="SM00248">
    <property type="entry name" value="ANK"/>
    <property type="match status" value="2"/>
</dbReference>
<evidence type="ECO:0008006" key="6">
    <source>
        <dbReference type="Google" id="ProtNLM"/>
    </source>
</evidence>
<evidence type="ECO:0000256" key="3">
    <source>
        <dbReference type="PROSITE-ProRule" id="PRU00023"/>
    </source>
</evidence>
<name>A0A9P8RMF1_9PEZI</name>
<dbReference type="EMBL" id="JAGHQM010000992">
    <property type="protein sequence ID" value="KAH0556854.1"/>
    <property type="molecule type" value="Genomic_DNA"/>
</dbReference>
<dbReference type="PROSITE" id="PS50088">
    <property type="entry name" value="ANK_REPEAT"/>
    <property type="match status" value="3"/>
</dbReference>
<evidence type="ECO:0000313" key="5">
    <source>
        <dbReference type="Proteomes" id="UP000750711"/>
    </source>
</evidence>
<feature type="repeat" description="ANK" evidence="3">
    <location>
        <begin position="1"/>
        <end position="18"/>
    </location>
</feature>
<reference evidence="4" key="1">
    <citation type="submission" date="2021-03" db="EMBL/GenBank/DDBJ databases">
        <title>Comparative genomics and phylogenomic investigation of the class Geoglossomycetes provide insights into ecological specialization and systematics.</title>
        <authorList>
            <person name="Melie T."/>
            <person name="Pirro S."/>
            <person name="Miller A.N."/>
            <person name="Quandt A."/>
        </authorList>
    </citation>
    <scope>NUCLEOTIDE SEQUENCE</scope>
    <source>
        <strain evidence="4">CAQ_001_2017</strain>
    </source>
</reference>
<evidence type="ECO:0000256" key="1">
    <source>
        <dbReference type="ARBA" id="ARBA00022737"/>
    </source>
</evidence>
<feature type="non-terminal residue" evidence="4">
    <location>
        <position position="1"/>
    </location>
</feature>
<organism evidence="4 5">
    <name type="scientific">Trichoglossum hirsutum</name>
    <dbReference type="NCBI Taxonomy" id="265104"/>
    <lineage>
        <taxon>Eukaryota</taxon>
        <taxon>Fungi</taxon>
        <taxon>Dikarya</taxon>
        <taxon>Ascomycota</taxon>
        <taxon>Pezizomycotina</taxon>
        <taxon>Geoglossomycetes</taxon>
        <taxon>Geoglossales</taxon>
        <taxon>Geoglossaceae</taxon>
        <taxon>Trichoglossum</taxon>
    </lineage>
</organism>
<dbReference type="PROSITE" id="PS50297">
    <property type="entry name" value="ANK_REP_REGION"/>
    <property type="match status" value="2"/>
</dbReference>
<comment type="caution">
    <text evidence="4">The sequence shown here is derived from an EMBL/GenBank/DDBJ whole genome shotgun (WGS) entry which is preliminary data.</text>
</comment>
<dbReference type="PANTHER" id="PTHR24180:SF45">
    <property type="entry name" value="POLY [ADP-RIBOSE] POLYMERASE TANKYRASE"/>
    <property type="match status" value="1"/>
</dbReference>
<evidence type="ECO:0000313" key="4">
    <source>
        <dbReference type="EMBL" id="KAH0556854.1"/>
    </source>
</evidence>
<feature type="repeat" description="ANK" evidence="3">
    <location>
        <begin position="75"/>
        <end position="107"/>
    </location>
</feature>
<accession>A0A9P8RMF1</accession>
<dbReference type="SUPFAM" id="SSF48403">
    <property type="entry name" value="Ankyrin repeat"/>
    <property type="match status" value="1"/>
</dbReference>
<keyword evidence="2 3" id="KW-0040">ANK repeat</keyword>
<dbReference type="PANTHER" id="PTHR24180">
    <property type="entry name" value="CYCLIN-DEPENDENT KINASE INHIBITOR 2C-RELATED"/>
    <property type="match status" value="1"/>
</dbReference>
<dbReference type="Proteomes" id="UP000750711">
    <property type="component" value="Unassembled WGS sequence"/>
</dbReference>
<feature type="repeat" description="ANK" evidence="3">
    <location>
        <begin position="38"/>
        <end position="70"/>
    </location>
</feature>
<keyword evidence="1" id="KW-0677">Repeat</keyword>
<dbReference type="Pfam" id="PF13637">
    <property type="entry name" value="Ank_4"/>
    <property type="match status" value="1"/>
</dbReference>
<evidence type="ECO:0000256" key="2">
    <source>
        <dbReference type="ARBA" id="ARBA00023043"/>
    </source>
</evidence>
<gene>
    <name evidence="4" type="ORF">GP486_005358</name>
</gene>
<dbReference type="InterPro" id="IPR051637">
    <property type="entry name" value="Ank_repeat_dom-contain_49"/>
</dbReference>
<protein>
    <recommendedName>
        <fullName evidence="6">Ankyrin repeat protein</fullName>
    </recommendedName>
</protein>
<dbReference type="InterPro" id="IPR002110">
    <property type="entry name" value="Ankyrin_rpt"/>
</dbReference>
<dbReference type="InterPro" id="IPR036770">
    <property type="entry name" value="Ankyrin_rpt-contain_sf"/>
</dbReference>
<proteinExistence type="predicted"/>